<gene>
    <name evidence="1" type="ORF">LCI18_002936</name>
</gene>
<name>A0ACD3YTR4_FUSSC</name>
<protein>
    <submittedName>
        <fullName evidence="1">Uncharacterized protein</fullName>
    </submittedName>
</protein>
<proteinExistence type="predicted"/>
<dbReference type="EMBL" id="CP090032">
    <property type="protein sequence ID" value="UPK92001.1"/>
    <property type="molecule type" value="Genomic_DNA"/>
</dbReference>
<keyword evidence="2" id="KW-1185">Reference proteome</keyword>
<evidence type="ECO:0000313" key="2">
    <source>
        <dbReference type="Proteomes" id="UP000830768"/>
    </source>
</evidence>
<sequence length="369" mass="41687">MRSLLARITGTPPVRVKIRPECDYVFLRGYGEEAVGQYLRGKVTLFVREGESVKGVQLRLSRQISLWDHKTGPGNEKKVEASVVHEWDSFPIEGQPSEVSRTGRVYEWPFEVSIQGHQDESFRGCSRCSNTYHLELFTIYEDASRTLNSILPIRIIRLPSLSAYELMDPVTEEGKWLGKIQHSVSLGHKAIALGGLIPIHAELAKIEDGVQVIEAKFCLYEHHKILDDGVLSYEGRRLVQEWPLDLNNTSERIQTWEQCLKLPKVVRGCSPDLDVCDVTISHTLHFAVTLKEGDNEAEYTTSLPIMLFISPELPINGWGAFVQEGDQTTKDTLEALSEGIQAPPRYCKIDEGERQLEIFVEAPPAYSRL</sequence>
<evidence type="ECO:0000313" key="1">
    <source>
        <dbReference type="EMBL" id="UPK92001.1"/>
    </source>
</evidence>
<dbReference type="Proteomes" id="UP000830768">
    <property type="component" value="Chromosome 3"/>
</dbReference>
<organism evidence="1 2">
    <name type="scientific">Fusarium solani subsp. cucurbitae</name>
    <name type="common">Neocosmosporum cucurbitae</name>
    <dbReference type="NCBI Taxonomy" id="2747967"/>
    <lineage>
        <taxon>Eukaryota</taxon>
        <taxon>Fungi</taxon>
        <taxon>Dikarya</taxon>
        <taxon>Ascomycota</taxon>
        <taxon>Pezizomycotina</taxon>
        <taxon>Sordariomycetes</taxon>
        <taxon>Hypocreomycetidae</taxon>
        <taxon>Hypocreales</taxon>
        <taxon>Nectriaceae</taxon>
        <taxon>Fusarium</taxon>
        <taxon>Fusarium solani species complex</taxon>
    </lineage>
</organism>
<accession>A0ACD3YTR4</accession>
<reference evidence="1" key="1">
    <citation type="submission" date="2021-11" db="EMBL/GenBank/DDBJ databases">
        <title>Fusarium solani-melongenae Genome sequencing and assembly.</title>
        <authorList>
            <person name="Xie S."/>
            <person name="Huang L."/>
            <person name="Zhang X."/>
        </authorList>
    </citation>
    <scope>NUCLEOTIDE SEQUENCE</scope>
    <source>
        <strain evidence="1">CRI 24-3</strain>
    </source>
</reference>